<dbReference type="InterPro" id="IPR051797">
    <property type="entry name" value="TrmB-like"/>
</dbReference>
<dbReference type="InterPro" id="IPR036390">
    <property type="entry name" value="WH_DNA-bd_sf"/>
</dbReference>
<dbReference type="PANTHER" id="PTHR34293">
    <property type="entry name" value="HTH-TYPE TRANSCRIPTIONAL REGULATOR TRMBL2"/>
    <property type="match status" value="1"/>
</dbReference>
<name>A0ABT2TBC8_9FIRM</name>
<dbReference type="Proteomes" id="UP001652394">
    <property type="component" value="Unassembled WGS sequence"/>
</dbReference>
<dbReference type="Gene3D" id="1.10.10.10">
    <property type="entry name" value="Winged helix-like DNA-binding domain superfamily/Winged helix DNA-binding domain"/>
    <property type="match status" value="1"/>
</dbReference>
<organism evidence="2 3">
    <name type="scientific">Faecalicatena acetigenes</name>
    <dbReference type="NCBI Taxonomy" id="2981790"/>
    <lineage>
        <taxon>Bacteria</taxon>
        <taxon>Bacillati</taxon>
        <taxon>Bacillota</taxon>
        <taxon>Clostridia</taxon>
        <taxon>Lachnospirales</taxon>
        <taxon>Lachnospiraceae</taxon>
        <taxon>Faecalicatena</taxon>
    </lineage>
</organism>
<feature type="domain" description="Transcription regulator TrmB N-terminal" evidence="1">
    <location>
        <begin position="12"/>
        <end position="77"/>
    </location>
</feature>
<protein>
    <submittedName>
        <fullName evidence="2">TrmB family transcriptional regulator</fullName>
    </submittedName>
</protein>
<reference evidence="2 3" key="1">
    <citation type="journal article" date="2021" name="ISME Commun">
        <title>Automated analysis of genomic sequences facilitates high-throughput and comprehensive description of bacteria.</title>
        <authorList>
            <person name="Hitch T.C.A."/>
        </authorList>
    </citation>
    <scope>NUCLEOTIDE SEQUENCE [LARGE SCALE GENOMIC DNA]</scope>
    <source>
        <strain evidence="2 3">H2_18</strain>
    </source>
</reference>
<dbReference type="InterPro" id="IPR002831">
    <property type="entry name" value="Tscrpt_reg_TrmB_N"/>
</dbReference>
<evidence type="ECO:0000313" key="2">
    <source>
        <dbReference type="EMBL" id="MCU6747589.1"/>
    </source>
</evidence>
<dbReference type="EMBL" id="JAOQJX010000010">
    <property type="protein sequence ID" value="MCU6747589.1"/>
    <property type="molecule type" value="Genomic_DNA"/>
</dbReference>
<dbReference type="CDD" id="cd09124">
    <property type="entry name" value="PLDc_like_TrmB_middle"/>
    <property type="match status" value="1"/>
</dbReference>
<proteinExistence type="predicted"/>
<evidence type="ECO:0000259" key="1">
    <source>
        <dbReference type="Pfam" id="PF01978"/>
    </source>
</evidence>
<dbReference type="InterPro" id="IPR036388">
    <property type="entry name" value="WH-like_DNA-bd_sf"/>
</dbReference>
<comment type="caution">
    <text evidence="2">The sequence shown here is derived from an EMBL/GenBank/DDBJ whole genome shotgun (WGS) entry which is preliminary data.</text>
</comment>
<dbReference type="PANTHER" id="PTHR34293:SF1">
    <property type="entry name" value="HTH-TYPE TRANSCRIPTIONAL REGULATOR TRMBL2"/>
    <property type="match status" value="1"/>
</dbReference>
<keyword evidence="3" id="KW-1185">Reference proteome</keyword>
<dbReference type="SUPFAM" id="SSF46785">
    <property type="entry name" value="Winged helix' DNA-binding domain"/>
    <property type="match status" value="1"/>
</dbReference>
<sequence length="236" mass="26189">MDKHQFTEYLLSFGLTRQEAGVYEKLLLNGKQTGYEAAKETGISRSNVYGALAALVEKGAAHVVEGTAKKYMPVPLEEFLENYMKKLEKEKSWLLANIPSAKTEEEGYITIEGVQNVYNKMTNLLLRAKERVYVSCSRTCLESLRQELETLLAKGKRVVVVTDYPAVLKGAEVYVADDRGSQIGIIVDSVYVLSGEYGDGSMNTCLYSGQSNFVKLFKSAMANEIKLITLQGGKIK</sequence>
<dbReference type="Pfam" id="PF01978">
    <property type="entry name" value="TrmB"/>
    <property type="match status" value="1"/>
</dbReference>
<accession>A0ABT2TBC8</accession>
<dbReference type="RefSeq" id="WP_059070430.1">
    <property type="nucleotide sequence ID" value="NZ_JAOQJX010000010.1"/>
</dbReference>
<evidence type="ECO:0000313" key="3">
    <source>
        <dbReference type="Proteomes" id="UP001652394"/>
    </source>
</evidence>
<gene>
    <name evidence="2" type="ORF">OCV51_07960</name>
</gene>